<comment type="caution">
    <text evidence="2">The sequence shown here is derived from an EMBL/GenBank/DDBJ whole genome shotgun (WGS) entry which is preliminary data.</text>
</comment>
<reference evidence="2" key="1">
    <citation type="submission" date="2016-06" db="EMBL/GenBank/DDBJ databases">
        <title>Draft Genome sequence of the fungus Inonotus baumii.</title>
        <authorList>
            <person name="Zhu H."/>
            <person name="Lin W."/>
        </authorList>
    </citation>
    <scope>NUCLEOTIDE SEQUENCE</scope>
    <source>
        <strain evidence="2">821</strain>
    </source>
</reference>
<sequence>MPLFGHKNRDKTAGHDNAPGHDTTSGPGMTGSGGNRLHKNQGGQHDPRYPSPNAPGAGGYSDNNSGNNPRMNNEQYAQQGYGAGGTNADTHGGAARHGMAPHSDTMGDPAHPRASGGGGGGSRFAGKVESAVGSMLGSENLKRKGLEKEQESQALKLQAAELSEAERLEQDALATRQRAVAHGAHPDHKYLGSHNPGAGAANMNELGDGANTGIGGMGGAGSNARGGY</sequence>
<evidence type="ECO:0000313" key="2">
    <source>
        <dbReference type="EMBL" id="OCB86301.1"/>
    </source>
</evidence>
<protein>
    <submittedName>
        <fullName evidence="2">Uncharacterized protein</fullName>
    </submittedName>
</protein>
<evidence type="ECO:0000313" key="3">
    <source>
        <dbReference type="Proteomes" id="UP000757232"/>
    </source>
</evidence>
<evidence type="ECO:0000256" key="1">
    <source>
        <dbReference type="SAM" id="MobiDB-lite"/>
    </source>
</evidence>
<feature type="compositionally biased region" description="Polar residues" evidence="1">
    <location>
        <begin position="61"/>
        <end position="74"/>
    </location>
</feature>
<keyword evidence="3" id="KW-1185">Reference proteome</keyword>
<feature type="compositionally biased region" description="Gly residues" evidence="1">
    <location>
        <begin position="210"/>
        <end position="228"/>
    </location>
</feature>
<feature type="region of interest" description="Disordered" evidence="1">
    <location>
        <begin position="1"/>
        <end position="131"/>
    </location>
</feature>
<dbReference type="OrthoDB" id="2590620at2759"/>
<proteinExistence type="predicted"/>
<dbReference type="Proteomes" id="UP000757232">
    <property type="component" value="Unassembled WGS sequence"/>
</dbReference>
<dbReference type="AlphaFoldDB" id="A0A9Q5HUR3"/>
<dbReference type="EMBL" id="LNZH02000203">
    <property type="protein sequence ID" value="OCB86301.1"/>
    <property type="molecule type" value="Genomic_DNA"/>
</dbReference>
<organism evidence="2 3">
    <name type="scientific">Sanghuangporus baumii</name>
    <name type="common">Phellinus baumii</name>
    <dbReference type="NCBI Taxonomy" id="108892"/>
    <lineage>
        <taxon>Eukaryota</taxon>
        <taxon>Fungi</taxon>
        <taxon>Dikarya</taxon>
        <taxon>Basidiomycota</taxon>
        <taxon>Agaricomycotina</taxon>
        <taxon>Agaricomycetes</taxon>
        <taxon>Hymenochaetales</taxon>
        <taxon>Hymenochaetaceae</taxon>
        <taxon>Sanghuangporus</taxon>
    </lineage>
</organism>
<feature type="region of interest" description="Disordered" evidence="1">
    <location>
        <begin position="168"/>
        <end position="228"/>
    </location>
</feature>
<name>A0A9Q5HUR3_SANBA</name>
<gene>
    <name evidence="2" type="ORF">A7U60_g6613</name>
</gene>
<accession>A0A9Q5HUR3</accession>